<name>A0A1I7I5E6_9PROT</name>
<dbReference type="Gene3D" id="6.10.10.120">
    <property type="entry name" value="Antitoxin ParD1-like"/>
    <property type="match status" value="1"/>
</dbReference>
<proteinExistence type="inferred from homology"/>
<dbReference type="GO" id="GO:0006355">
    <property type="term" value="P:regulation of DNA-templated transcription"/>
    <property type="evidence" value="ECO:0007669"/>
    <property type="project" value="InterPro"/>
</dbReference>
<dbReference type="AlphaFoldDB" id="A0A1I7I5E6"/>
<dbReference type="PANTHER" id="PTHR36582:SF2">
    <property type="entry name" value="ANTITOXIN PARD"/>
    <property type="match status" value="1"/>
</dbReference>
<evidence type="ECO:0000313" key="6">
    <source>
        <dbReference type="Proteomes" id="UP000182649"/>
    </source>
</evidence>
<feature type="coiled-coil region" evidence="3">
    <location>
        <begin position="50"/>
        <end position="77"/>
    </location>
</feature>
<dbReference type="InterPro" id="IPR038296">
    <property type="entry name" value="ParD_sf"/>
</dbReference>
<reference evidence="5 6" key="1">
    <citation type="submission" date="2016-10" db="EMBL/GenBank/DDBJ databases">
        <authorList>
            <person name="de Groot N.N."/>
        </authorList>
    </citation>
    <scope>NUCLEOTIDE SEQUENCE [LARGE SCALE GENOMIC DNA]</scope>
    <source>
        <strain evidence="5 6">Nl14</strain>
    </source>
</reference>
<dbReference type="CDD" id="cd22231">
    <property type="entry name" value="RHH_NikR_HicB-like"/>
    <property type="match status" value="1"/>
</dbReference>
<sequence>MISEDPLSGDQLTELERLTITLTAELSDTIKAAVNEGDYASASEVIREALREWKLRRELRQEELAALKADIDQALNEVAAGRLSEFNRDRIVERVRKLLAARKRAG</sequence>
<dbReference type="InterPro" id="IPR022789">
    <property type="entry name" value="ParD"/>
</dbReference>
<dbReference type="RefSeq" id="WP_074975423.1">
    <property type="nucleotide sequence ID" value="NZ_FPBZ01000014.1"/>
</dbReference>
<feature type="domain" description="Ribbon-helix-helix protein CopG" evidence="4">
    <location>
        <begin position="16"/>
        <end position="56"/>
    </location>
</feature>
<accession>A0A1I7I5E6</accession>
<organism evidence="5 6">
    <name type="scientific">Nitrosospira multiformis</name>
    <dbReference type="NCBI Taxonomy" id="1231"/>
    <lineage>
        <taxon>Bacteria</taxon>
        <taxon>Pseudomonadati</taxon>
        <taxon>Pseudomonadota</taxon>
        <taxon>Betaproteobacteria</taxon>
        <taxon>Nitrosomonadales</taxon>
        <taxon>Nitrosomonadaceae</taxon>
        <taxon>Nitrosospira</taxon>
    </lineage>
</organism>
<gene>
    <name evidence="5" type="ORF">SAMN05216417_11474</name>
</gene>
<evidence type="ECO:0000256" key="1">
    <source>
        <dbReference type="ARBA" id="ARBA00008580"/>
    </source>
</evidence>
<dbReference type="Pfam" id="PF01402">
    <property type="entry name" value="RHH_1"/>
    <property type="match status" value="1"/>
</dbReference>
<evidence type="ECO:0000256" key="2">
    <source>
        <dbReference type="ARBA" id="ARBA00022649"/>
    </source>
</evidence>
<dbReference type="InterPro" id="IPR010985">
    <property type="entry name" value="Ribbon_hlx_hlx"/>
</dbReference>
<dbReference type="PANTHER" id="PTHR36582">
    <property type="entry name" value="ANTITOXIN PARD"/>
    <property type="match status" value="1"/>
</dbReference>
<keyword evidence="2" id="KW-1277">Toxin-antitoxin system</keyword>
<comment type="similarity">
    <text evidence="1">Belongs to the ParD antitoxin family.</text>
</comment>
<protein>
    <submittedName>
        <fullName evidence="5">Antitoxin ParD1/3/4</fullName>
    </submittedName>
</protein>
<dbReference type="InterPro" id="IPR002145">
    <property type="entry name" value="CopG"/>
</dbReference>
<dbReference type="Proteomes" id="UP000182649">
    <property type="component" value="Unassembled WGS sequence"/>
</dbReference>
<dbReference type="SUPFAM" id="SSF47598">
    <property type="entry name" value="Ribbon-helix-helix"/>
    <property type="match status" value="1"/>
</dbReference>
<evidence type="ECO:0000313" key="5">
    <source>
        <dbReference type="EMBL" id="SFU68141.1"/>
    </source>
</evidence>
<evidence type="ECO:0000259" key="4">
    <source>
        <dbReference type="Pfam" id="PF01402"/>
    </source>
</evidence>
<dbReference type="EMBL" id="FPBZ01000014">
    <property type="protein sequence ID" value="SFU68141.1"/>
    <property type="molecule type" value="Genomic_DNA"/>
</dbReference>
<evidence type="ECO:0000256" key="3">
    <source>
        <dbReference type="SAM" id="Coils"/>
    </source>
</evidence>
<keyword evidence="3" id="KW-0175">Coiled coil</keyword>